<dbReference type="Proteomes" id="UP000593570">
    <property type="component" value="Unassembled WGS sequence"/>
</dbReference>
<keyword evidence="2" id="KW-0732">Signal</keyword>
<proteinExistence type="predicted"/>
<evidence type="ECO:0000313" key="3">
    <source>
        <dbReference type="EMBL" id="KAF6521863.1"/>
    </source>
</evidence>
<accession>A0A8H6GP18</accession>
<name>A0A8H6GP18_FUSOX</name>
<feature type="signal peptide" evidence="2">
    <location>
        <begin position="1"/>
        <end position="19"/>
    </location>
</feature>
<dbReference type="EMBL" id="JACDXP010000006">
    <property type="protein sequence ID" value="KAF6521863.1"/>
    <property type="molecule type" value="Genomic_DNA"/>
</dbReference>
<gene>
    <name evidence="3" type="ORF">HZS61_013391</name>
</gene>
<evidence type="ECO:0000313" key="4">
    <source>
        <dbReference type="Proteomes" id="UP000593570"/>
    </source>
</evidence>
<feature type="compositionally biased region" description="Low complexity" evidence="1">
    <location>
        <begin position="45"/>
        <end position="104"/>
    </location>
</feature>
<organism evidence="3 4">
    <name type="scientific">Fusarium oxysporum f. sp. conglutinans</name>
    <dbReference type="NCBI Taxonomy" id="100902"/>
    <lineage>
        <taxon>Eukaryota</taxon>
        <taxon>Fungi</taxon>
        <taxon>Dikarya</taxon>
        <taxon>Ascomycota</taxon>
        <taxon>Pezizomycotina</taxon>
        <taxon>Sordariomycetes</taxon>
        <taxon>Hypocreomycetidae</taxon>
        <taxon>Hypocreales</taxon>
        <taxon>Nectriaceae</taxon>
        <taxon>Fusarium</taxon>
        <taxon>Fusarium oxysporum species complex</taxon>
    </lineage>
</organism>
<evidence type="ECO:0000256" key="1">
    <source>
        <dbReference type="SAM" id="MobiDB-lite"/>
    </source>
</evidence>
<evidence type="ECO:0000256" key="2">
    <source>
        <dbReference type="SAM" id="SignalP"/>
    </source>
</evidence>
<sequence length="420" mass="44425">MRVLTFALALFAADMVVEAGVCKPALTTTAASSIVESTATASAASETSFTESLTSATETLSTDSSEILTASTTEAETTSTEAVPTTTTEAVSTTTEEASTTTTAGPSYTPGSLVGTGPVAGLTLHGTDSRFIPLSFTPSDSTQTLIFTLAANGQLATGNNNNYLCLNYKPSGVLGPLVLCPFDNFSNAPLKCTRAASGTLSCTAPNGSCEASGTCRRPNNAAAFSQFYVDGSQNGYFGPSDGNFGTDYTAIDDALYLIFLNLNFRIVTNCFARKDEKTQRGIVLRLNVIVEGDQLQVIFPTDDCTTIWIHNDNAVELSGTDFNHYSGVKLAAATSPSTELDLAQQVLQSLTHIQGMVSAPALDVDEEAPAPLTEYEEPELGEYKKAEGFVSAKDTAGNSFDQSSNKPRVAWISHWRYAQR</sequence>
<protein>
    <submittedName>
        <fullName evidence="3">Uncharacterized protein</fullName>
    </submittedName>
</protein>
<dbReference type="AlphaFoldDB" id="A0A8H6GP18"/>
<feature type="chain" id="PRO_5034441551" evidence="2">
    <location>
        <begin position="20"/>
        <end position="420"/>
    </location>
</feature>
<comment type="caution">
    <text evidence="3">The sequence shown here is derived from an EMBL/GenBank/DDBJ whole genome shotgun (WGS) entry which is preliminary data.</text>
</comment>
<feature type="region of interest" description="Disordered" evidence="1">
    <location>
        <begin position="45"/>
        <end position="112"/>
    </location>
</feature>
<reference evidence="3 4" key="1">
    <citation type="journal article" date="2020" name="bioRxiv">
        <title>A chromosome-scale genome assembly for the Fusarium oxysporum strain Fo5176 to establish a model Arabidopsis-fungal pathosystem.</title>
        <authorList>
            <person name="Fokkens L."/>
            <person name="Guo L."/>
            <person name="Dora S."/>
            <person name="Wang B."/>
            <person name="Ye K."/>
            <person name="Sanchez-Rodriguez C."/>
            <person name="Croll D."/>
        </authorList>
    </citation>
    <scope>NUCLEOTIDE SEQUENCE [LARGE SCALE GENOMIC DNA]</scope>
    <source>
        <strain evidence="3 4">Fo5176</strain>
    </source>
</reference>